<dbReference type="PANTHER" id="PTHR45647">
    <property type="entry name" value="OS02G0152300 PROTEIN"/>
    <property type="match status" value="1"/>
</dbReference>
<dbReference type="CDD" id="cd16655">
    <property type="entry name" value="RING-Ubox_WDSUB1-like"/>
    <property type="match status" value="1"/>
</dbReference>
<dbReference type="GO" id="GO:0004672">
    <property type="term" value="F:protein kinase activity"/>
    <property type="evidence" value="ECO:0007669"/>
    <property type="project" value="InterPro"/>
</dbReference>
<dbReference type="SMART" id="SM00504">
    <property type="entry name" value="Ubox"/>
    <property type="match status" value="1"/>
</dbReference>
<organism evidence="11 12">
    <name type="scientific">Durio zibethinus</name>
    <name type="common">Durian</name>
    <dbReference type="NCBI Taxonomy" id="66656"/>
    <lineage>
        <taxon>Eukaryota</taxon>
        <taxon>Viridiplantae</taxon>
        <taxon>Streptophyta</taxon>
        <taxon>Embryophyta</taxon>
        <taxon>Tracheophyta</taxon>
        <taxon>Spermatophyta</taxon>
        <taxon>Magnoliopsida</taxon>
        <taxon>eudicotyledons</taxon>
        <taxon>Gunneridae</taxon>
        <taxon>Pentapetalae</taxon>
        <taxon>rosids</taxon>
        <taxon>malvids</taxon>
        <taxon>Malvales</taxon>
        <taxon>Malvaceae</taxon>
        <taxon>Helicteroideae</taxon>
        <taxon>Durio</taxon>
    </lineage>
</organism>
<dbReference type="GO" id="GO:0005524">
    <property type="term" value="F:ATP binding"/>
    <property type="evidence" value="ECO:0007669"/>
    <property type="project" value="InterPro"/>
</dbReference>
<dbReference type="GeneID" id="111292238"/>
<feature type="coiled-coil region" evidence="7">
    <location>
        <begin position="393"/>
        <end position="472"/>
    </location>
</feature>
<keyword evidence="5" id="KW-0808">Transferase</keyword>
<dbReference type="Pfam" id="PF07714">
    <property type="entry name" value="PK_Tyr_Ser-Thr"/>
    <property type="match status" value="1"/>
</dbReference>
<dbReference type="SUPFAM" id="SSF56112">
    <property type="entry name" value="Protein kinase-like (PK-like)"/>
    <property type="match status" value="1"/>
</dbReference>
<keyword evidence="11" id="KW-1185">Reference proteome</keyword>
<comment type="catalytic activity">
    <reaction evidence="1">
        <text>S-ubiquitinyl-[E2 ubiquitin-conjugating enzyme]-L-cysteine + [acceptor protein]-L-lysine = [E2 ubiquitin-conjugating enzyme]-L-cysteine + N(6)-ubiquitinyl-[acceptor protein]-L-lysine.</text>
        <dbReference type="EC" id="2.3.2.27"/>
    </reaction>
</comment>
<evidence type="ECO:0000256" key="5">
    <source>
        <dbReference type="ARBA" id="ARBA00022679"/>
    </source>
</evidence>
<evidence type="ECO:0000256" key="4">
    <source>
        <dbReference type="ARBA" id="ARBA00012483"/>
    </source>
</evidence>
<dbReference type="InterPro" id="IPR051348">
    <property type="entry name" value="U-box_ubiquitin_ligases"/>
</dbReference>
<dbReference type="PROSITE" id="PS51698">
    <property type="entry name" value="U_BOX"/>
    <property type="match status" value="1"/>
</dbReference>
<comment type="function">
    <text evidence="2">Functions as an E3 ubiquitin ligase.</text>
</comment>
<evidence type="ECO:0000256" key="1">
    <source>
        <dbReference type="ARBA" id="ARBA00000900"/>
    </source>
</evidence>
<evidence type="ECO:0000256" key="8">
    <source>
        <dbReference type="SAM" id="Phobius"/>
    </source>
</evidence>
<dbReference type="Gene3D" id="3.30.200.20">
    <property type="entry name" value="Phosphorylase Kinase, domain 1"/>
    <property type="match status" value="1"/>
</dbReference>
<feature type="coiled-coil region" evidence="7">
    <location>
        <begin position="326"/>
        <end position="357"/>
    </location>
</feature>
<dbReference type="Proteomes" id="UP000515121">
    <property type="component" value="Unplaced"/>
</dbReference>
<dbReference type="AlphaFoldDB" id="A0A6P5YIT5"/>
<dbReference type="Gene3D" id="3.30.40.10">
    <property type="entry name" value="Zinc/RING finger domain, C3HC4 (zinc finger)"/>
    <property type="match status" value="1"/>
</dbReference>
<dbReference type="OrthoDB" id="10064100at2759"/>
<dbReference type="Pfam" id="PF04564">
    <property type="entry name" value="U-box"/>
    <property type="match status" value="1"/>
</dbReference>
<evidence type="ECO:0000256" key="6">
    <source>
        <dbReference type="ARBA" id="ARBA00022786"/>
    </source>
</evidence>
<dbReference type="InterPro" id="IPR001245">
    <property type="entry name" value="Ser-Thr/Tyr_kinase_cat_dom"/>
</dbReference>
<evidence type="ECO:0000256" key="2">
    <source>
        <dbReference type="ARBA" id="ARBA00003861"/>
    </source>
</evidence>
<dbReference type="GO" id="GO:0061630">
    <property type="term" value="F:ubiquitin protein ligase activity"/>
    <property type="evidence" value="ECO:0007669"/>
    <property type="project" value="UniProtKB-EC"/>
</dbReference>
<feature type="domain" description="U-box" evidence="10">
    <location>
        <begin position="775"/>
        <end position="849"/>
    </location>
</feature>
<dbReference type="PROSITE" id="PS50011">
    <property type="entry name" value="PROTEIN_KINASE_DOM"/>
    <property type="match status" value="1"/>
</dbReference>
<reference evidence="12" key="1">
    <citation type="submission" date="2025-08" db="UniProtKB">
        <authorList>
            <consortium name="RefSeq"/>
        </authorList>
    </citation>
    <scope>IDENTIFICATION</scope>
    <source>
        <tissue evidence="12">Fruit stalk</tissue>
    </source>
</reference>
<keyword evidence="6" id="KW-0833">Ubl conjugation pathway</keyword>
<feature type="transmembrane region" description="Helical" evidence="8">
    <location>
        <begin position="146"/>
        <end position="172"/>
    </location>
</feature>
<evidence type="ECO:0000259" key="9">
    <source>
        <dbReference type="PROSITE" id="PS50011"/>
    </source>
</evidence>
<dbReference type="InterPro" id="IPR013083">
    <property type="entry name" value="Znf_RING/FYVE/PHD"/>
</dbReference>
<dbReference type="InterPro" id="IPR003613">
    <property type="entry name" value="Ubox_domain"/>
</dbReference>
<dbReference type="PANTHER" id="PTHR45647:SF56">
    <property type="entry name" value="U-BOX DOMAIN-CONTAINING PROTEIN 50-RELATED"/>
    <property type="match status" value="1"/>
</dbReference>
<keyword evidence="7" id="KW-0175">Coiled coil</keyword>
<dbReference type="EC" id="2.3.2.27" evidence="4"/>
<dbReference type="RefSeq" id="XP_022740240.1">
    <property type="nucleotide sequence ID" value="XM_022884505.1"/>
</dbReference>
<dbReference type="Gene3D" id="1.10.510.10">
    <property type="entry name" value="Transferase(Phosphotransferase) domain 1"/>
    <property type="match status" value="1"/>
</dbReference>
<dbReference type="GO" id="GO:0016567">
    <property type="term" value="P:protein ubiquitination"/>
    <property type="evidence" value="ECO:0007669"/>
    <property type="project" value="UniProtKB-UniPathway"/>
</dbReference>
<gene>
    <name evidence="12" type="primary">LOC111292238</name>
</gene>
<dbReference type="InterPro" id="IPR011009">
    <property type="entry name" value="Kinase-like_dom_sf"/>
</dbReference>
<keyword evidence="8" id="KW-0472">Membrane</keyword>
<dbReference type="UniPathway" id="UPA00143"/>
<protein>
    <recommendedName>
        <fullName evidence="4">RING-type E3 ubiquitin transferase</fullName>
        <ecNumber evidence="4">2.3.2.27</ecNumber>
    </recommendedName>
</protein>
<evidence type="ECO:0000256" key="7">
    <source>
        <dbReference type="SAM" id="Coils"/>
    </source>
</evidence>
<name>A0A6P5YIT5_DURZI</name>
<sequence>MSSKSLPMETQEEKVYVAVGNDIQDGYKTLAWTLRKWNSQPISIVLLHVTYNISKDFVYTPFGKLPASAVSEEKLEVLRKYEQEQTDKLLSKYIAFCGKVKAEILKVEKYDEPIHKLIVDLTSGLRIGKLVMGTTFLKSSSWYGKFLYLFALSLNYKIQGIGIFFSLLMIHFNFFLHRRSKSAISGSFYVHHYKPDFCELYIICGGKLVVLDGNIDKGFMEDDQGIMIAKIKEKPTLKHLLGKIFSENNPSRRKKGFFPPSTNQDSSQNQWEDNLQEIENYFQHLLSLNLDEVISQDEINDRLQTSPMEPNAPENTNADMNAAENMEALQNKIDEAYATIQLKRKEAKVNAERHEKAEWAIILCNTRAEELETLIKEEVTQRLEIEKLSDTEKEQLHEVIRDVEESKKRLNSLLELQTELSKKLQISSMARANAEAQLEKAVVTRAEMVTEIEELRRQRDVFRRRIEFCREKDALGMAARLSEIGCSYREYTAEDIRLATDNFSERLRLKSGGDWLNVYKGRINHSIVAIKMLNSANGLSQEDFQAKVRLLNDIRHPHLVAMMGFCSELKCIVFEYMHNGSLRDILCSSQRNCRKTNRNRVLGWYDRIRIAHEVCSGLAFLHSAKPRPIIHFQLTTSNILLDRNLVAKISGYGLTQRHDHYDLRSNIRAFGVLLMHMLTGRNWAGLIEDAMTVDRTALVRVLDEKAGQWPLEVAVELAGLSMKCLSVNHCLNIDLQIGTVMEELDELKKKADDLVARGGFEAVTNKNVKTDDSSDVPGVFLCPIFQEVMKNPHIAADGFSYELEAIEEWLKMGHDTSPMTNLSLKHKFLTPNHTLRSLIQEWQNKGSNLPC</sequence>
<accession>A0A6P5YIT5</accession>
<feature type="domain" description="Protein kinase" evidence="9">
    <location>
        <begin position="504"/>
        <end position="829"/>
    </location>
</feature>
<proteinExistence type="predicted"/>
<evidence type="ECO:0000313" key="11">
    <source>
        <dbReference type="Proteomes" id="UP000515121"/>
    </source>
</evidence>
<dbReference type="InterPro" id="IPR000719">
    <property type="entry name" value="Prot_kinase_dom"/>
</dbReference>
<keyword evidence="8" id="KW-1133">Transmembrane helix</keyword>
<evidence type="ECO:0000313" key="12">
    <source>
        <dbReference type="RefSeq" id="XP_022740240.1"/>
    </source>
</evidence>
<comment type="pathway">
    <text evidence="3">Protein modification; protein ubiquitination.</text>
</comment>
<evidence type="ECO:0000256" key="3">
    <source>
        <dbReference type="ARBA" id="ARBA00004906"/>
    </source>
</evidence>
<dbReference type="SUPFAM" id="SSF57850">
    <property type="entry name" value="RING/U-box"/>
    <property type="match status" value="1"/>
</dbReference>
<dbReference type="KEGG" id="dzi:111292238"/>
<evidence type="ECO:0000259" key="10">
    <source>
        <dbReference type="PROSITE" id="PS51698"/>
    </source>
</evidence>
<keyword evidence="8" id="KW-0812">Transmembrane</keyword>